<evidence type="ECO:0000313" key="2">
    <source>
        <dbReference type="EnsemblProtists" id="EOD21383"/>
    </source>
</evidence>
<accession>A0A0D3JCZ8</accession>
<dbReference type="EnsemblProtists" id="EOD21383">
    <property type="protein sequence ID" value="EOD21383"/>
    <property type="gene ID" value="EMIHUDRAFT_241285"/>
</dbReference>
<proteinExistence type="predicted"/>
<evidence type="ECO:0000313" key="3">
    <source>
        <dbReference type="Proteomes" id="UP000013827"/>
    </source>
</evidence>
<dbReference type="KEGG" id="ehx:EMIHUDRAFT_241285"/>
<keyword evidence="1" id="KW-0812">Transmembrane</keyword>
<keyword evidence="1" id="KW-0472">Membrane</keyword>
<reference evidence="2" key="2">
    <citation type="submission" date="2024-10" db="UniProtKB">
        <authorList>
            <consortium name="EnsemblProtists"/>
        </authorList>
    </citation>
    <scope>IDENTIFICATION</scope>
</reference>
<protein>
    <submittedName>
        <fullName evidence="2">Uncharacterized protein</fullName>
    </submittedName>
</protein>
<name>A0A0D3JCZ8_EMIH1</name>
<reference evidence="3" key="1">
    <citation type="journal article" date="2013" name="Nature">
        <title>Pan genome of the phytoplankton Emiliania underpins its global distribution.</title>
        <authorList>
            <person name="Read B.A."/>
            <person name="Kegel J."/>
            <person name="Klute M.J."/>
            <person name="Kuo A."/>
            <person name="Lefebvre S.C."/>
            <person name="Maumus F."/>
            <person name="Mayer C."/>
            <person name="Miller J."/>
            <person name="Monier A."/>
            <person name="Salamov A."/>
            <person name="Young J."/>
            <person name="Aguilar M."/>
            <person name="Claverie J.M."/>
            <person name="Frickenhaus S."/>
            <person name="Gonzalez K."/>
            <person name="Herman E.K."/>
            <person name="Lin Y.C."/>
            <person name="Napier J."/>
            <person name="Ogata H."/>
            <person name="Sarno A.F."/>
            <person name="Shmutz J."/>
            <person name="Schroeder D."/>
            <person name="de Vargas C."/>
            <person name="Verret F."/>
            <person name="von Dassow P."/>
            <person name="Valentin K."/>
            <person name="Van de Peer Y."/>
            <person name="Wheeler G."/>
            <person name="Dacks J.B."/>
            <person name="Delwiche C.F."/>
            <person name="Dyhrman S.T."/>
            <person name="Glockner G."/>
            <person name="John U."/>
            <person name="Richards T."/>
            <person name="Worden A.Z."/>
            <person name="Zhang X."/>
            <person name="Grigoriev I.V."/>
            <person name="Allen A.E."/>
            <person name="Bidle K."/>
            <person name="Borodovsky M."/>
            <person name="Bowler C."/>
            <person name="Brownlee C."/>
            <person name="Cock J.M."/>
            <person name="Elias M."/>
            <person name="Gladyshev V.N."/>
            <person name="Groth M."/>
            <person name="Guda C."/>
            <person name="Hadaegh A."/>
            <person name="Iglesias-Rodriguez M.D."/>
            <person name="Jenkins J."/>
            <person name="Jones B.M."/>
            <person name="Lawson T."/>
            <person name="Leese F."/>
            <person name="Lindquist E."/>
            <person name="Lobanov A."/>
            <person name="Lomsadze A."/>
            <person name="Malik S.B."/>
            <person name="Marsh M.E."/>
            <person name="Mackinder L."/>
            <person name="Mock T."/>
            <person name="Mueller-Roeber B."/>
            <person name="Pagarete A."/>
            <person name="Parker M."/>
            <person name="Probert I."/>
            <person name="Quesneville H."/>
            <person name="Raines C."/>
            <person name="Rensing S.A."/>
            <person name="Riano-Pachon D.M."/>
            <person name="Richier S."/>
            <person name="Rokitta S."/>
            <person name="Shiraiwa Y."/>
            <person name="Soanes D.M."/>
            <person name="van der Giezen M."/>
            <person name="Wahlund T.M."/>
            <person name="Williams B."/>
            <person name="Wilson W."/>
            <person name="Wolfe G."/>
            <person name="Wurch L.L."/>
        </authorList>
    </citation>
    <scope>NUCLEOTIDE SEQUENCE</scope>
</reference>
<keyword evidence="1" id="KW-1133">Transmembrane helix</keyword>
<dbReference type="RefSeq" id="XP_005773812.1">
    <property type="nucleotide sequence ID" value="XM_005773755.1"/>
</dbReference>
<keyword evidence="3" id="KW-1185">Reference proteome</keyword>
<dbReference type="PaxDb" id="2903-EOD21383"/>
<feature type="transmembrane region" description="Helical" evidence="1">
    <location>
        <begin position="107"/>
        <end position="132"/>
    </location>
</feature>
<dbReference type="GeneID" id="17266928"/>
<dbReference type="Proteomes" id="UP000013827">
    <property type="component" value="Unassembled WGS sequence"/>
</dbReference>
<feature type="transmembrane region" description="Helical" evidence="1">
    <location>
        <begin position="48"/>
        <end position="70"/>
    </location>
</feature>
<dbReference type="HOGENOM" id="CLU_1374459_0_0_1"/>
<evidence type="ECO:0000256" key="1">
    <source>
        <dbReference type="SAM" id="Phobius"/>
    </source>
</evidence>
<organism evidence="2 3">
    <name type="scientific">Emiliania huxleyi (strain CCMP1516)</name>
    <dbReference type="NCBI Taxonomy" id="280463"/>
    <lineage>
        <taxon>Eukaryota</taxon>
        <taxon>Haptista</taxon>
        <taxon>Haptophyta</taxon>
        <taxon>Prymnesiophyceae</taxon>
        <taxon>Isochrysidales</taxon>
        <taxon>Noelaerhabdaceae</taxon>
        <taxon>Emiliania</taxon>
    </lineage>
</organism>
<feature type="transmembrane region" description="Helical" evidence="1">
    <location>
        <begin position="82"/>
        <end position="101"/>
    </location>
</feature>
<sequence>MLVWWGGRLYYSDALVWLAAGGIAASAPLAWTAGVWPEECLSVAGLQVLDWCLSATVLHCIVGAWLRWSLLPGWAAGRPSLYVLRATSALVGSASLLWLVATLVPRAVLGVSALLSVSLSLSGACWSAALWLQLQECGLAAALPPSLRAALLHTPPLELLGRDAPLAQAVARALQLTGVLLVPEADRGAALQRPTAPRS</sequence>
<dbReference type="AlphaFoldDB" id="A0A0D3JCZ8"/>